<feature type="transmembrane region" description="Helical" evidence="8">
    <location>
        <begin position="495"/>
        <end position="514"/>
    </location>
</feature>
<keyword evidence="2 8" id="KW-0813">Transport</keyword>
<dbReference type="PANTHER" id="PTHR43357:SF3">
    <property type="entry name" value="FE(3+)-TRANSPORT SYSTEM PERMEASE PROTEIN FBPB 2"/>
    <property type="match status" value="1"/>
</dbReference>
<dbReference type="Gene3D" id="1.10.3720.10">
    <property type="entry name" value="MetI-like"/>
    <property type="match status" value="2"/>
</dbReference>
<dbReference type="InterPro" id="IPR035906">
    <property type="entry name" value="MetI-like_sf"/>
</dbReference>
<organism evidence="10 11">
    <name type="scientific">Aureimonas glaciei</name>
    <dbReference type="NCBI Taxonomy" id="1776957"/>
    <lineage>
        <taxon>Bacteria</taxon>
        <taxon>Pseudomonadati</taxon>
        <taxon>Pseudomonadota</taxon>
        <taxon>Alphaproteobacteria</taxon>
        <taxon>Hyphomicrobiales</taxon>
        <taxon>Aurantimonadaceae</taxon>
        <taxon>Aureimonas</taxon>
    </lineage>
</organism>
<keyword evidence="5 8" id="KW-0812">Transmembrane</keyword>
<keyword evidence="11" id="KW-1185">Reference proteome</keyword>
<dbReference type="Pfam" id="PF00528">
    <property type="entry name" value="BPD_transp_1"/>
    <property type="match status" value="2"/>
</dbReference>
<feature type="transmembrane region" description="Helical" evidence="8">
    <location>
        <begin position="133"/>
        <end position="151"/>
    </location>
</feature>
<evidence type="ECO:0000256" key="2">
    <source>
        <dbReference type="ARBA" id="ARBA00022448"/>
    </source>
</evidence>
<comment type="subcellular location">
    <subcellularLocation>
        <location evidence="1">Cell inner membrane</location>
        <topology evidence="1">Multi-pass membrane protein</topology>
    </subcellularLocation>
    <subcellularLocation>
        <location evidence="8">Cell membrane</location>
        <topology evidence="8">Multi-pass membrane protein</topology>
    </subcellularLocation>
</comment>
<evidence type="ECO:0000313" key="10">
    <source>
        <dbReference type="EMBL" id="GGD17432.1"/>
    </source>
</evidence>
<keyword evidence="4" id="KW-0997">Cell inner membrane</keyword>
<gene>
    <name evidence="10" type="primary">sfuB</name>
    <name evidence="10" type="ORF">GCM10011335_20400</name>
</gene>
<keyword evidence="6 8" id="KW-1133">Transmembrane helix</keyword>
<dbReference type="EMBL" id="BMJJ01000004">
    <property type="protein sequence ID" value="GGD17432.1"/>
    <property type="molecule type" value="Genomic_DNA"/>
</dbReference>
<dbReference type="GO" id="GO:0005886">
    <property type="term" value="C:plasma membrane"/>
    <property type="evidence" value="ECO:0007669"/>
    <property type="project" value="UniProtKB-SubCell"/>
</dbReference>
<evidence type="ECO:0000256" key="5">
    <source>
        <dbReference type="ARBA" id="ARBA00022692"/>
    </source>
</evidence>
<name>A0A917D9V9_9HYPH</name>
<feature type="transmembrane region" description="Helical" evidence="8">
    <location>
        <begin position="190"/>
        <end position="211"/>
    </location>
</feature>
<feature type="transmembrane region" description="Helical" evidence="8">
    <location>
        <begin position="392"/>
        <end position="412"/>
    </location>
</feature>
<dbReference type="Proteomes" id="UP000613160">
    <property type="component" value="Unassembled WGS sequence"/>
</dbReference>
<dbReference type="GO" id="GO:0055085">
    <property type="term" value="P:transmembrane transport"/>
    <property type="evidence" value="ECO:0007669"/>
    <property type="project" value="InterPro"/>
</dbReference>
<feature type="transmembrane region" description="Helical" evidence="8">
    <location>
        <begin position="362"/>
        <end position="386"/>
    </location>
</feature>
<protein>
    <submittedName>
        <fullName evidence="10">ABC transporter permease</fullName>
    </submittedName>
</protein>
<evidence type="ECO:0000259" key="9">
    <source>
        <dbReference type="PROSITE" id="PS50928"/>
    </source>
</evidence>
<proteinExistence type="inferred from homology"/>
<dbReference type="SUPFAM" id="SSF161098">
    <property type="entry name" value="MetI-like"/>
    <property type="match status" value="2"/>
</dbReference>
<comment type="similarity">
    <text evidence="8">Belongs to the binding-protein-dependent transport system permease family.</text>
</comment>
<dbReference type="PANTHER" id="PTHR43357">
    <property type="entry name" value="INNER MEMBRANE ABC TRANSPORTER PERMEASE PROTEIN YDCV"/>
    <property type="match status" value="1"/>
</dbReference>
<feature type="transmembrane region" description="Helical" evidence="8">
    <location>
        <begin position="283"/>
        <end position="307"/>
    </location>
</feature>
<feature type="domain" description="ABC transmembrane type-1" evidence="9">
    <location>
        <begin position="55"/>
        <end position="250"/>
    </location>
</feature>
<evidence type="ECO:0000256" key="3">
    <source>
        <dbReference type="ARBA" id="ARBA00022475"/>
    </source>
</evidence>
<evidence type="ECO:0000256" key="7">
    <source>
        <dbReference type="ARBA" id="ARBA00023136"/>
    </source>
</evidence>
<dbReference type="CDD" id="cd06261">
    <property type="entry name" value="TM_PBP2"/>
    <property type="match status" value="2"/>
</dbReference>
<feature type="transmembrane region" description="Helical" evidence="8">
    <location>
        <begin position="90"/>
        <end position="113"/>
    </location>
</feature>
<evidence type="ECO:0000256" key="4">
    <source>
        <dbReference type="ARBA" id="ARBA00022519"/>
    </source>
</evidence>
<reference evidence="10" key="1">
    <citation type="journal article" date="2014" name="Int. J. Syst. Evol. Microbiol.">
        <title>Complete genome sequence of Corynebacterium casei LMG S-19264T (=DSM 44701T), isolated from a smear-ripened cheese.</title>
        <authorList>
            <consortium name="US DOE Joint Genome Institute (JGI-PGF)"/>
            <person name="Walter F."/>
            <person name="Albersmeier A."/>
            <person name="Kalinowski J."/>
            <person name="Ruckert C."/>
        </authorList>
    </citation>
    <scope>NUCLEOTIDE SEQUENCE</scope>
    <source>
        <strain evidence="10">CGMCC 1.15493</strain>
    </source>
</reference>
<feature type="transmembrane region" description="Helical" evidence="8">
    <location>
        <begin position="433"/>
        <end position="462"/>
    </location>
</feature>
<feature type="transmembrane region" description="Helical" evidence="8">
    <location>
        <begin position="231"/>
        <end position="251"/>
    </location>
</feature>
<feature type="domain" description="ABC transmembrane type-1" evidence="9">
    <location>
        <begin position="323"/>
        <end position="514"/>
    </location>
</feature>
<accession>A0A917D9V9</accession>
<feature type="transmembrane region" description="Helical" evidence="8">
    <location>
        <begin position="327"/>
        <end position="350"/>
    </location>
</feature>
<keyword evidence="7 8" id="KW-0472">Membrane</keyword>
<reference evidence="10" key="2">
    <citation type="submission" date="2020-09" db="EMBL/GenBank/DDBJ databases">
        <authorList>
            <person name="Sun Q."/>
            <person name="Zhou Y."/>
        </authorList>
    </citation>
    <scope>NUCLEOTIDE SEQUENCE</scope>
    <source>
        <strain evidence="10">CGMCC 1.15493</strain>
    </source>
</reference>
<feature type="transmembrane region" description="Helical" evidence="8">
    <location>
        <begin position="52"/>
        <end position="78"/>
    </location>
</feature>
<feature type="transmembrane region" description="Helical" evidence="8">
    <location>
        <begin position="12"/>
        <end position="32"/>
    </location>
</feature>
<evidence type="ECO:0000256" key="6">
    <source>
        <dbReference type="ARBA" id="ARBA00022989"/>
    </source>
</evidence>
<comment type="caution">
    <text evidence="10">The sequence shown here is derived from an EMBL/GenBank/DDBJ whole genome shotgun (WGS) entry which is preliminary data.</text>
</comment>
<evidence type="ECO:0000256" key="1">
    <source>
        <dbReference type="ARBA" id="ARBA00004429"/>
    </source>
</evidence>
<sequence>MAYDARRAPLLLALPAVLAGSAMLLPLLYLVIRAGGVDPGELAALVLRPKTLVYLGNTLSLVGCVLALTTLIALPLALIVVRSDLGFSRLLTLLAVLPLAIPGYVMAYALIGLSGYYGPLSVFFGLRLPRPEGLFGATLALGLYTFPYLFLTLRSALVGMDPALVESARSLGRAPLAVFWRVTLPHLKPALLSGWLIIALYTIGDFGAIALMRFEVFSAAIYSQYANAFEVHYAAWLSLMLIGIAGAILLVETRLSRGTRVVRSGQGARRLLAPMKLGRWKPLAVLFVAAVALASLGVPALVILFWLTRAPTEIDWAAIPSAAWQTLAIAGPVALVAVAIALPVALFHLRHPGRTSFAVERLTWFGYAMPPLPFALSVAFLSLAALPGLYQSLPLLVAALAVHLAAVALGPIRSRLVQIGPRTEEAARALGRSSAAAFAFITLPLVARSLVAGGVLVFMAAAKELPLTLLLSPIGTRTMAMSIFSRTSEGALYDAAPYAALTILFSGLVVGLILRYEGAPRS</sequence>
<dbReference type="PROSITE" id="PS50928">
    <property type="entry name" value="ABC_TM1"/>
    <property type="match status" value="2"/>
</dbReference>
<evidence type="ECO:0000313" key="11">
    <source>
        <dbReference type="Proteomes" id="UP000613160"/>
    </source>
</evidence>
<evidence type="ECO:0000256" key="8">
    <source>
        <dbReference type="RuleBase" id="RU363032"/>
    </source>
</evidence>
<dbReference type="InterPro" id="IPR000515">
    <property type="entry name" value="MetI-like"/>
</dbReference>
<dbReference type="AlphaFoldDB" id="A0A917D9V9"/>
<keyword evidence="3" id="KW-1003">Cell membrane</keyword>